<dbReference type="PROSITE" id="PS51712">
    <property type="entry name" value="G_ENGA"/>
    <property type="match status" value="2"/>
</dbReference>
<feature type="domain" description="EngA-type G" evidence="12">
    <location>
        <begin position="3"/>
        <end position="166"/>
    </location>
</feature>
<dbReference type="SMART" id="SM00173">
    <property type="entry name" value="RAS"/>
    <property type="match status" value="1"/>
</dbReference>
<dbReference type="GO" id="GO:0005525">
    <property type="term" value="F:GTP binding"/>
    <property type="evidence" value="ECO:0007669"/>
    <property type="project" value="UniProtKB-UniRule"/>
</dbReference>
<feature type="binding site" evidence="8">
    <location>
        <begin position="291"/>
        <end position="294"/>
    </location>
    <ligand>
        <name>GTP</name>
        <dbReference type="ChEBI" id="CHEBI:37565"/>
        <label>2</label>
    </ligand>
</feature>
<name>A0AA43QXA7_MYCAR</name>
<evidence type="ECO:0000313" key="14">
    <source>
        <dbReference type="Proteomes" id="UP001162175"/>
    </source>
</evidence>
<reference evidence="13" key="1">
    <citation type="submission" date="2022-11" db="EMBL/GenBank/DDBJ databases">
        <title>Draft genome of Mycoplasma arginini isolated from fly.</title>
        <authorList>
            <person name="Severgnini M."/>
            <person name="Gioia G."/>
            <person name="Cremonesi P."/>
            <person name="Moroni P."/>
            <person name="Addis M.F."/>
            <person name="Castiglioni B."/>
        </authorList>
    </citation>
    <scope>NUCLEOTIDE SEQUENCE</scope>
    <source>
        <strain evidence="13">QMP CG1-1632</strain>
    </source>
</reference>
<dbReference type="GO" id="GO:0043022">
    <property type="term" value="F:ribosome binding"/>
    <property type="evidence" value="ECO:0007669"/>
    <property type="project" value="TreeGrafter"/>
</dbReference>
<evidence type="ECO:0000256" key="3">
    <source>
        <dbReference type="ARBA" id="ARBA00022517"/>
    </source>
</evidence>
<evidence type="ECO:0000256" key="9">
    <source>
        <dbReference type="PROSITE-ProRule" id="PRU01049"/>
    </source>
</evidence>
<keyword evidence="3 8" id="KW-0690">Ribosome biogenesis</keyword>
<dbReference type="Pfam" id="PF14714">
    <property type="entry name" value="KH_dom-like"/>
    <property type="match status" value="1"/>
</dbReference>
<dbReference type="InterPro" id="IPR006073">
    <property type="entry name" value="GTP-bd"/>
</dbReference>
<dbReference type="RefSeq" id="WP_109246662.1">
    <property type="nucleotide sequence ID" value="NZ_CP165990.1"/>
</dbReference>
<evidence type="ECO:0000256" key="6">
    <source>
        <dbReference type="ARBA" id="ARBA00023134"/>
    </source>
</evidence>
<evidence type="ECO:0000259" key="12">
    <source>
        <dbReference type="PROSITE" id="PS51712"/>
    </source>
</evidence>
<dbReference type="EMBL" id="JAPFAR010000153">
    <property type="protein sequence ID" value="MDI3349880.1"/>
    <property type="molecule type" value="Genomic_DNA"/>
</dbReference>
<proteinExistence type="inferred from homology"/>
<dbReference type="SUPFAM" id="SSF52540">
    <property type="entry name" value="P-loop containing nucleoside triphosphate hydrolases"/>
    <property type="match status" value="2"/>
</dbReference>
<feature type="coiled-coil region" evidence="11">
    <location>
        <begin position="326"/>
        <end position="353"/>
    </location>
</feature>
<dbReference type="InterPro" id="IPR032859">
    <property type="entry name" value="KH_dom-like"/>
</dbReference>
<dbReference type="NCBIfam" id="TIGR00231">
    <property type="entry name" value="small_GTP"/>
    <property type="match status" value="2"/>
</dbReference>
<gene>
    <name evidence="8 13" type="primary">der</name>
    <name evidence="13" type="ORF">DCBHLPFO_00401</name>
</gene>
<evidence type="ECO:0000256" key="7">
    <source>
        <dbReference type="ARBA" id="ARBA00032345"/>
    </source>
</evidence>
<dbReference type="InterPro" id="IPR027417">
    <property type="entry name" value="P-loop_NTPase"/>
</dbReference>
<comment type="caution">
    <text evidence="13">The sequence shown here is derived from an EMBL/GenBank/DDBJ whole genome shotgun (WGS) entry which is preliminary data.</text>
</comment>
<dbReference type="FunFam" id="3.40.50.300:FF:000040">
    <property type="entry name" value="GTPase Der"/>
    <property type="match status" value="1"/>
</dbReference>
<accession>A0AA43QXA7</accession>
<dbReference type="AlphaFoldDB" id="A0AA43QXA7"/>
<feature type="domain" description="EngA-type G" evidence="12">
    <location>
        <begin position="173"/>
        <end position="348"/>
    </location>
</feature>
<sequence length="438" mass="49667">MKNTVALIGKPNVGKSTLFNKIIDKRKSIVYDTPGVTRDRIYHSAKWSGYEFNIIDTGGITQEEGNFKEEIQKQAQIAINEAEIIVFIIDGREPITTEDFFVASLLRKSNKKVIVALNKLESNINNSFDSQIYKLGFSEIFPISAIHGDGVGNLLDEIINNLNFDNKDKNDNFKLTILGPANAGKSTLLNTLTNEERSIVSNIAGTTRDSISSFIKINNEEFEIIDTAGIKRKSKLTDSIEHYALMRATDSIQEADLCLLMLDATEEVSHFSQNIIGIAYELKKPLIVIVNKWDLIEKDTNTMANYKKNLSKKLKFVDWAPVVFISAKNKQRINKLKDEIIRVKNNISRKINTNQLNSIMMTAQMIKPASPIKGKRLSITFSKQIDGSIPTFLLFVNDTNCAHFTYLRYIENQIRQNYDFSGTPINLILKNKNKKEER</sequence>
<evidence type="ECO:0000256" key="8">
    <source>
        <dbReference type="HAMAP-Rule" id="MF_00195"/>
    </source>
</evidence>
<dbReference type="PANTHER" id="PTHR43834:SF6">
    <property type="entry name" value="GTPASE DER"/>
    <property type="match status" value="1"/>
</dbReference>
<keyword evidence="5 8" id="KW-0547">Nucleotide-binding</keyword>
<dbReference type="CDD" id="cd01894">
    <property type="entry name" value="EngA1"/>
    <property type="match status" value="1"/>
</dbReference>
<comment type="function">
    <text evidence="8 10">GTPase that plays an essential role in the late steps of ribosome biogenesis.</text>
</comment>
<evidence type="ECO:0000256" key="5">
    <source>
        <dbReference type="ARBA" id="ARBA00022741"/>
    </source>
</evidence>
<evidence type="ECO:0000256" key="2">
    <source>
        <dbReference type="ARBA" id="ARBA00020953"/>
    </source>
</evidence>
<dbReference type="InterPro" id="IPR016484">
    <property type="entry name" value="GTPase_Der"/>
</dbReference>
<dbReference type="FunFam" id="3.40.50.300:FF:000057">
    <property type="entry name" value="GTPase Der"/>
    <property type="match status" value="1"/>
</dbReference>
<feature type="binding site" evidence="8">
    <location>
        <begin position="56"/>
        <end position="60"/>
    </location>
    <ligand>
        <name>GTP</name>
        <dbReference type="ChEBI" id="CHEBI:37565"/>
        <label>1</label>
    </ligand>
</feature>
<dbReference type="InterPro" id="IPR015946">
    <property type="entry name" value="KH_dom-like_a/b"/>
</dbReference>
<evidence type="ECO:0000256" key="11">
    <source>
        <dbReference type="SAM" id="Coils"/>
    </source>
</evidence>
<comment type="subunit">
    <text evidence="8">Associates with the 50S ribosomal subunit.</text>
</comment>
<feature type="binding site" evidence="8">
    <location>
        <begin position="226"/>
        <end position="230"/>
    </location>
    <ligand>
        <name>GTP</name>
        <dbReference type="ChEBI" id="CHEBI:37565"/>
        <label>2</label>
    </ligand>
</feature>
<keyword evidence="11" id="KW-0175">Coiled coil</keyword>
<evidence type="ECO:0000313" key="13">
    <source>
        <dbReference type="EMBL" id="MDI3349880.1"/>
    </source>
</evidence>
<dbReference type="InterPro" id="IPR005225">
    <property type="entry name" value="Small_GTP-bd"/>
</dbReference>
<dbReference type="GO" id="GO:0042254">
    <property type="term" value="P:ribosome biogenesis"/>
    <property type="evidence" value="ECO:0007669"/>
    <property type="project" value="UniProtKB-KW"/>
</dbReference>
<evidence type="ECO:0000256" key="4">
    <source>
        <dbReference type="ARBA" id="ARBA00022737"/>
    </source>
</evidence>
<dbReference type="Pfam" id="PF01926">
    <property type="entry name" value="MMR_HSR1"/>
    <property type="match status" value="2"/>
</dbReference>
<feature type="binding site" evidence="8">
    <location>
        <begin position="9"/>
        <end position="16"/>
    </location>
    <ligand>
        <name>GTP</name>
        <dbReference type="ChEBI" id="CHEBI:37565"/>
        <label>1</label>
    </ligand>
</feature>
<feature type="binding site" evidence="8">
    <location>
        <begin position="118"/>
        <end position="121"/>
    </location>
    <ligand>
        <name>GTP</name>
        <dbReference type="ChEBI" id="CHEBI:37565"/>
        <label>1</label>
    </ligand>
</feature>
<dbReference type="Gene3D" id="3.40.50.300">
    <property type="entry name" value="P-loop containing nucleotide triphosphate hydrolases"/>
    <property type="match status" value="2"/>
</dbReference>
<keyword evidence="6 8" id="KW-0342">GTP-binding</keyword>
<dbReference type="HAMAP" id="MF_00195">
    <property type="entry name" value="GTPase_Der"/>
    <property type="match status" value="1"/>
</dbReference>
<dbReference type="Proteomes" id="UP001162175">
    <property type="component" value="Unassembled WGS sequence"/>
</dbReference>
<dbReference type="Gene3D" id="3.30.300.20">
    <property type="match status" value="1"/>
</dbReference>
<protein>
    <recommendedName>
        <fullName evidence="2 8">GTPase Der</fullName>
    </recommendedName>
    <alternativeName>
        <fullName evidence="7 8">GTP-binding protein EngA</fullName>
    </alternativeName>
</protein>
<dbReference type="PANTHER" id="PTHR43834">
    <property type="entry name" value="GTPASE DER"/>
    <property type="match status" value="1"/>
</dbReference>
<organism evidence="13 14">
    <name type="scientific">Mycoplasmopsis arginini</name>
    <name type="common">Mycoplasma arginini</name>
    <dbReference type="NCBI Taxonomy" id="2094"/>
    <lineage>
        <taxon>Bacteria</taxon>
        <taxon>Bacillati</taxon>
        <taxon>Mycoplasmatota</taxon>
        <taxon>Mycoplasmoidales</taxon>
        <taxon>Metamycoplasmataceae</taxon>
        <taxon>Mycoplasmopsis</taxon>
    </lineage>
</organism>
<dbReference type="PIRSF" id="PIRSF006485">
    <property type="entry name" value="GTP-binding_EngA"/>
    <property type="match status" value="1"/>
</dbReference>
<evidence type="ECO:0000256" key="10">
    <source>
        <dbReference type="RuleBase" id="RU004481"/>
    </source>
</evidence>
<comment type="similarity">
    <text evidence="1 8 9 10">Belongs to the TRAFAC class TrmE-Era-EngA-EngB-Septin-like GTPase superfamily. EngA (Der) GTPase family.</text>
</comment>
<dbReference type="PRINTS" id="PR00326">
    <property type="entry name" value="GTP1OBG"/>
</dbReference>
<dbReference type="NCBIfam" id="TIGR03594">
    <property type="entry name" value="GTPase_EngA"/>
    <property type="match status" value="1"/>
</dbReference>
<feature type="binding site" evidence="8">
    <location>
        <begin position="179"/>
        <end position="186"/>
    </location>
    <ligand>
        <name>GTP</name>
        <dbReference type="ChEBI" id="CHEBI:37565"/>
        <label>2</label>
    </ligand>
</feature>
<dbReference type="CDD" id="cd01895">
    <property type="entry name" value="EngA2"/>
    <property type="match status" value="1"/>
</dbReference>
<dbReference type="InterPro" id="IPR031166">
    <property type="entry name" value="G_ENGA"/>
</dbReference>
<keyword evidence="4 10" id="KW-0677">Repeat</keyword>
<evidence type="ECO:0000256" key="1">
    <source>
        <dbReference type="ARBA" id="ARBA00008279"/>
    </source>
</evidence>